<evidence type="ECO:0000256" key="4">
    <source>
        <dbReference type="ARBA" id="ARBA00022989"/>
    </source>
</evidence>
<dbReference type="RefSeq" id="WP_011421478.1">
    <property type="nucleotide sequence ID" value="NC_007760.1"/>
</dbReference>
<dbReference type="EMBL" id="CP000251">
    <property type="protein sequence ID" value="ABC82196.1"/>
    <property type="molecule type" value="Genomic_DNA"/>
</dbReference>
<keyword evidence="4 6" id="KW-1133">Transmembrane helix</keyword>
<dbReference type="Proteomes" id="UP000001935">
    <property type="component" value="Chromosome"/>
</dbReference>
<dbReference type="GO" id="GO:0005886">
    <property type="term" value="C:plasma membrane"/>
    <property type="evidence" value="ECO:0007669"/>
    <property type="project" value="UniProtKB-SubCell"/>
</dbReference>
<keyword evidence="3 6" id="KW-0812">Transmembrane</keyword>
<evidence type="ECO:0000256" key="1">
    <source>
        <dbReference type="ARBA" id="ARBA00004651"/>
    </source>
</evidence>
<accession>Q2IKL4</accession>
<evidence type="ECO:0000313" key="7">
    <source>
        <dbReference type="EMBL" id="ABC82196.1"/>
    </source>
</evidence>
<dbReference type="KEGG" id="ade:Adeh_2426"/>
<dbReference type="Pfam" id="PF02653">
    <property type="entry name" value="BPD_transp_2"/>
    <property type="match status" value="1"/>
</dbReference>
<dbReference type="PANTHER" id="PTHR30482:SF10">
    <property type="entry name" value="HIGH-AFFINITY BRANCHED-CHAIN AMINO ACID TRANSPORT PROTEIN BRAE"/>
    <property type="match status" value="1"/>
</dbReference>
<evidence type="ECO:0000256" key="6">
    <source>
        <dbReference type="SAM" id="Phobius"/>
    </source>
</evidence>
<evidence type="ECO:0000256" key="3">
    <source>
        <dbReference type="ARBA" id="ARBA00022692"/>
    </source>
</evidence>
<dbReference type="PANTHER" id="PTHR30482">
    <property type="entry name" value="HIGH-AFFINITY BRANCHED-CHAIN AMINO ACID TRANSPORT SYSTEM PERMEASE"/>
    <property type="match status" value="1"/>
</dbReference>
<feature type="transmembrane region" description="Helical" evidence="6">
    <location>
        <begin position="99"/>
        <end position="120"/>
    </location>
</feature>
<dbReference type="InterPro" id="IPR001851">
    <property type="entry name" value="ABC_transp_permease"/>
</dbReference>
<dbReference type="CDD" id="cd06581">
    <property type="entry name" value="TM_PBP1_LivM_like"/>
    <property type="match status" value="1"/>
</dbReference>
<keyword evidence="2" id="KW-1003">Cell membrane</keyword>
<sequence>MRTRLPVPLPSRAPRGYSVVGLLVFVAAVAALAIFPQFVKKPYVLHMGVLLFLAVIQGQAWNVVGGYAGQYSVGHAAYFGVGAYVTMMLLEVNKIAPWWGVWAAMAASVLLSLVIGSITFRLRGPYFVLASISVAEIIRLATLYFKDLTRGAEGFLLGEIPTMNLLGNEILFIGKRPFYFVGLGLAVVAVAVNWVVQHSKLGYYFQAIREDQDAAHSLGINLSFYKNVALSISAALTALAGGFYAMFVKFIDPNTVFGLDVSVQIVLLCIIGGIGTIIGPVIGAVVLVPLSEILRNPKGLVQVGVLPPDSGFVTFVERYLSNAHLLVYGILVVLVILFAPEGVLGVIRRAATRWGRRPQDVPPAAAKA</sequence>
<reference evidence="7 8" key="1">
    <citation type="submission" date="2006-01" db="EMBL/GenBank/DDBJ databases">
        <title>Complete sequence of Anaeromyxobacter dehalogenans 2CP-C.</title>
        <authorList>
            <consortium name="US DOE Joint Genome Institute"/>
            <person name="Copeland A."/>
            <person name="Lucas S."/>
            <person name="Lapidus A."/>
            <person name="Barry K."/>
            <person name="Detter J.C."/>
            <person name="Glavina T."/>
            <person name="Hammon N."/>
            <person name="Israni S."/>
            <person name="Pitluck S."/>
            <person name="Brettin T."/>
            <person name="Bruce D."/>
            <person name="Han C."/>
            <person name="Tapia R."/>
            <person name="Gilna P."/>
            <person name="Kiss H."/>
            <person name="Schmutz J."/>
            <person name="Larimer F."/>
            <person name="Land M."/>
            <person name="Kyrpides N."/>
            <person name="Anderson I."/>
            <person name="Sanford R.A."/>
            <person name="Ritalahti K.M."/>
            <person name="Thomas H.S."/>
            <person name="Kirby J.R."/>
            <person name="Zhulin I.B."/>
            <person name="Loeffler F.E."/>
            <person name="Richardson P."/>
        </authorList>
    </citation>
    <scope>NUCLEOTIDE SEQUENCE [LARGE SCALE GENOMIC DNA]</scope>
    <source>
        <strain evidence="7 8">2CP-C</strain>
    </source>
</reference>
<feature type="transmembrane region" description="Helical" evidence="6">
    <location>
        <begin position="73"/>
        <end position="92"/>
    </location>
</feature>
<dbReference type="OrthoDB" id="9780757at2"/>
<protein>
    <submittedName>
        <fullName evidence="7">Amino acid/amide ABC transporter membrane protein 2, HAAT family</fullName>
    </submittedName>
</protein>
<dbReference type="STRING" id="290397.Adeh_2426"/>
<evidence type="ECO:0000256" key="5">
    <source>
        <dbReference type="ARBA" id="ARBA00023136"/>
    </source>
</evidence>
<proteinExistence type="predicted"/>
<name>Q2IKL4_ANADE</name>
<feature type="transmembrane region" description="Helical" evidence="6">
    <location>
        <begin position="178"/>
        <end position="196"/>
    </location>
</feature>
<feature type="transmembrane region" description="Helical" evidence="6">
    <location>
        <begin position="263"/>
        <end position="288"/>
    </location>
</feature>
<gene>
    <name evidence="7" type="ordered locus">Adeh_2426</name>
</gene>
<feature type="transmembrane region" description="Helical" evidence="6">
    <location>
        <begin position="228"/>
        <end position="251"/>
    </location>
</feature>
<feature type="transmembrane region" description="Helical" evidence="6">
    <location>
        <begin position="16"/>
        <end position="36"/>
    </location>
</feature>
<dbReference type="eggNOG" id="COG4177">
    <property type="taxonomic scope" value="Bacteria"/>
</dbReference>
<feature type="transmembrane region" description="Helical" evidence="6">
    <location>
        <begin position="325"/>
        <end position="347"/>
    </location>
</feature>
<feature type="transmembrane region" description="Helical" evidence="6">
    <location>
        <begin position="43"/>
        <end position="61"/>
    </location>
</feature>
<comment type="subcellular location">
    <subcellularLocation>
        <location evidence="1">Cell membrane</location>
        <topology evidence="1">Multi-pass membrane protein</topology>
    </subcellularLocation>
</comment>
<dbReference type="GO" id="GO:0015658">
    <property type="term" value="F:branched-chain amino acid transmembrane transporter activity"/>
    <property type="evidence" value="ECO:0007669"/>
    <property type="project" value="InterPro"/>
</dbReference>
<dbReference type="HOGENOM" id="CLU_031365_2_0_7"/>
<dbReference type="InterPro" id="IPR043428">
    <property type="entry name" value="LivM-like"/>
</dbReference>
<keyword evidence="5 6" id="KW-0472">Membrane</keyword>
<evidence type="ECO:0000256" key="2">
    <source>
        <dbReference type="ARBA" id="ARBA00022475"/>
    </source>
</evidence>
<organism evidence="7 8">
    <name type="scientific">Anaeromyxobacter dehalogenans (strain 2CP-C)</name>
    <dbReference type="NCBI Taxonomy" id="290397"/>
    <lineage>
        <taxon>Bacteria</taxon>
        <taxon>Pseudomonadati</taxon>
        <taxon>Myxococcota</taxon>
        <taxon>Myxococcia</taxon>
        <taxon>Myxococcales</taxon>
        <taxon>Cystobacterineae</taxon>
        <taxon>Anaeromyxobacteraceae</taxon>
        <taxon>Anaeromyxobacter</taxon>
    </lineage>
</organism>
<dbReference type="AlphaFoldDB" id="Q2IKL4"/>
<evidence type="ECO:0000313" key="8">
    <source>
        <dbReference type="Proteomes" id="UP000001935"/>
    </source>
</evidence>